<protein>
    <submittedName>
        <fullName evidence="1">Uncharacterized protein</fullName>
    </submittedName>
</protein>
<dbReference type="EMBL" id="JBHSBI010000001">
    <property type="protein sequence ID" value="MFC4005818.1"/>
    <property type="molecule type" value="Genomic_DNA"/>
</dbReference>
<gene>
    <name evidence="1" type="ORF">ACFOY2_01190</name>
</gene>
<keyword evidence="2" id="KW-1185">Reference proteome</keyword>
<dbReference type="Proteomes" id="UP001595851">
    <property type="component" value="Unassembled WGS sequence"/>
</dbReference>
<name>A0ABV8FWH3_9ACTN</name>
<reference evidence="2" key="1">
    <citation type="journal article" date="2019" name="Int. J. Syst. Evol. Microbiol.">
        <title>The Global Catalogue of Microorganisms (GCM) 10K type strain sequencing project: providing services to taxonomists for standard genome sequencing and annotation.</title>
        <authorList>
            <consortium name="The Broad Institute Genomics Platform"/>
            <consortium name="The Broad Institute Genome Sequencing Center for Infectious Disease"/>
            <person name="Wu L."/>
            <person name="Ma J."/>
        </authorList>
    </citation>
    <scope>NUCLEOTIDE SEQUENCE [LARGE SCALE GENOMIC DNA]</scope>
    <source>
        <strain evidence="2">TBRC 1276</strain>
    </source>
</reference>
<proteinExistence type="predicted"/>
<sequence length="143" mass="15378">MTAIALAVSLVIGGCAVKPDEVDVGALEEVRKIGTIIWEKRFEGLMGNDPDVTHIFVLNVGGDTEQESLKKAVTSLRSRSWVISLEDLPTSVFMESSKWNGAHLAMYALSDSDENDDPEVIEAIKKQGVEPGGLISVSAYQGS</sequence>
<organism evidence="1 2">
    <name type="scientific">Nonomuraea purpurea</name>
    <dbReference type="NCBI Taxonomy" id="1849276"/>
    <lineage>
        <taxon>Bacteria</taxon>
        <taxon>Bacillati</taxon>
        <taxon>Actinomycetota</taxon>
        <taxon>Actinomycetes</taxon>
        <taxon>Streptosporangiales</taxon>
        <taxon>Streptosporangiaceae</taxon>
        <taxon>Nonomuraea</taxon>
    </lineage>
</organism>
<dbReference type="RefSeq" id="WP_379525987.1">
    <property type="nucleotide sequence ID" value="NZ_JBHSBI010000001.1"/>
</dbReference>
<comment type="caution">
    <text evidence="1">The sequence shown here is derived from an EMBL/GenBank/DDBJ whole genome shotgun (WGS) entry which is preliminary data.</text>
</comment>
<accession>A0ABV8FWH3</accession>
<evidence type="ECO:0000313" key="1">
    <source>
        <dbReference type="EMBL" id="MFC4005818.1"/>
    </source>
</evidence>
<evidence type="ECO:0000313" key="2">
    <source>
        <dbReference type="Proteomes" id="UP001595851"/>
    </source>
</evidence>